<dbReference type="InterPro" id="IPR023828">
    <property type="entry name" value="Peptidase_S8_Ser-AS"/>
</dbReference>
<dbReference type="SUPFAM" id="SSF52743">
    <property type="entry name" value="Subtilisin-like"/>
    <property type="match status" value="1"/>
</dbReference>
<dbReference type="GO" id="GO:0006508">
    <property type="term" value="P:proteolysis"/>
    <property type="evidence" value="ECO:0007669"/>
    <property type="project" value="UniProtKB-KW"/>
</dbReference>
<feature type="region of interest" description="Disordered" evidence="7">
    <location>
        <begin position="122"/>
        <end position="152"/>
    </location>
</feature>
<dbReference type="InterPro" id="IPR036852">
    <property type="entry name" value="Peptidase_S8/S53_dom_sf"/>
</dbReference>
<accession>A0A4Q7L6B7</accession>
<evidence type="ECO:0000256" key="8">
    <source>
        <dbReference type="SAM" id="SignalP"/>
    </source>
</evidence>
<protein>
    <submittedName>
        <fullName evidence="10">Subtilase family protein</fullName>
    </submittedName>
</protein>
<dbReference type="GO" id="GO:0004252">
    <property type="term" value="F:serine-type endopeptidase activity"/>
    <property type="evidence" value="ECO:0007669"/>
    <property type="project" value="UniProtKB-UniRule"/>
</dbReference>
<evidence type="ECO:0000259" key="9">
    <source>
        <dbReference type="Pfam" id="PF00082"/>
    </source>
</evidence>
<feature type="region of interest" description="Disordered" evidence="7">
    <location>
        <begin position="488"/>
        <end position="511"/>
    </location>
</feature>
<keyword evidence="2 5" id="KW-0645">Protease</keyword>
<dbReference type="PROSITE" id="PS00138">
    <property type="entry name" value="SUBTILASE_SER"/>
    <property type="match status" value="1"/>
</dbReference>
<dbReference type="PANTHER" id="PTHR43806:SF11">
    <property type="entry name" value="CEREVISIN-RELATED"/>
    <property type="match status" value="1"/>
</dbReference>
<evidence type="ECO:0000256" key="4">
    <source>
        <dbReference type="ARBA" id="ARBA00022825"/>
    </source>
</evidence>
<evidence type="ECO:0000256" key="3">
    <source>
        <dbReference type="ARBA" id="ARBA00022801"/>
    </source>
</evidence>
<keyword evidence="8" id="KW-0732">Signal</keyword>
<dbReference type="Pfam" id="PF00082">
    <property type="entry name" value="Peptidase_S8"/>
    <property type="match status" value="1"/>
</dbReference>
<dbReference type="Proteomes" id="UP000294257">
    <property type="component" value="Unassembled WGS sequence"/>
</dbReference>
<comment type="caution">
    <text evidence="10">The sequence shown here is derived from an EMBL/GenBank/DDBJ whole genome shotgun (WGS) entry which is preliminary data.</text>
</comment>
<feature type="active site" description="Charge relay system" evidence="5">
    <location>
        <position position="359"/>
    </location>
</feature>
<comment type="similarity">
    <text evidence="1 5 6">Belongs to the peptidase S8 family.</text>
</comment>
<dbReference type="AlphaFoldDB" id="A0A4Q7L6B7"/>
<evidence type="ECO:0000256" key="7">
    <source>
        <dbReference type="SAM" id="MobiDB-lite"/>
    </source>
</evidence>
<dbReference type="InterPro" id="IPR023827">
    <property type="entry name" value="Peptidase_S8_Asp-AS"/>
</dbReference>
<dbReference type="InterPro" id="IPR022398">
    <property type="entry name" value="Peptidase_S8_His-AS"/>
</dbReference>
<dbReference type="InterPro" id="IPR000209">
    <property type="entry name" value="Peptidase_S8/S53_dom"/>
</dbReference>
<dbReference type="Gene3D" id="3.40.50.200">
    <property type="entry name" value="Peptidase S8/S53 domain"/>
    <property type="match status" value="2"/>
</dbReference>
<dbReference type="PROSITE" id="PS51892">
    <property type="entry name" value="SUBTILASE"/>
    <property type="match status" value="1"/>
</dbReference>
<gene>
    <name evidence="10" type="ORF">EV193_101276</name>
</gene>
<evidence type="ECO:0000256" key="5">
    <source>
        <dbReference type="PROSITE-ProRule" id="PRU01240"/>
    </source>
</evidence>
<dbReference type="Gene3D" id="2.60.120.380">
    <property type="match status" value="1"/>
</dbReference>
<keyword evidence="4 5" id="KW-0720">Serine protease</keyword>
<feature type="active site" description="Charge relay system" evidence="5">
    <location>
        <position position="554"/>
    </location>
</feature>
<evidence type="ECO:0000256" key="1">
    <source>
        <dbReference type="ARBA" id="ARBA00011073"/>
    </source>
</evidence>
<dbReference type="EMBL" id="SGWQ01000001">
    <property type="protein sequence ID" value="RZS44400.1"/>
    <property type="molecule type" value="Genomic_DNA"/>
</dbReference>
<dbReference type="PROSITE" id="PS00136">
    <property type="entry name" value="SUBTILASE_ASP"/>
    <property type="match status" value="1"/>
</dbReference>
<evidence type="ECO:0000313" key="11">
    <source>
        <dbReference type="Proteomes" id="UP000294257"/>
    </source>
</evidence>
<dbReference type="OrthoDB" id="9813435at2"/>
<dbReference type="InterPro" id="IPR015500">
    <property type="entry name" value="Peptidase_S8_subtilisin-rel"/>
</dbReference>
<proteinExistence type="inferred from homology"/>
<reference evidence="10 11" key="1">
    <citation type="submission" date="2019-02" db="EMBL/GenBank/DDBJ databases">
        <title>Genomic Encyclopedia of Type Strains, Phase IV (KMG-IV): sequencing the most valuable type-strain genomes for metagenomic binning, comparative biology and taxonomic classification.</title>
        <authorList>
            <person name="Goeker M."/>
        </authorList>
    </citation>
    <scope>NUCLEOTIDE SEQUENCE [LARGE SCALE GENOMIC DNA]</scope>
    <source>
        <strain evidence="10 11">DSM 101727</strain>
    </source>
</reference>
<name>A0A4Q7L6B7_9PSEU</name>
<sequence length="1078" mass="112902">MTQRQRRRSRVALGTAFVTAIAGATLAIAPAVAAADPIPGGGTDRGIGKHDEDLLEKAERRGERTVTVLVAGKGARAVQDLIKTGAKIQYREDAIGYVRAEVPVNQVKGLAKLPGIEAVDVDDTIPLDDPRPQGIQDPTPQPPPGADTPRVNPYMPTGDIGSAQFVERHPTWDGRGVTVGVVDTGIDLDHPALTTTTTGERKVVDWVTYTDGRFTGGENNDDDPTWLNMAQVAGPSFASGGNAYTAPVSGPLRFAVFDERHPFLGGELGNDVNRDGNPAGSNGKFGVLWDEVTNLVYVDVNQNKDFRDDKPMTDYKVRQDVNEFGKDNASTPVRESMKFVVQTDGTNKVVNIGIVSGAHGTHVAGIIAANKMFDGAMTGAAPGAKLVSIRACLFVSGCTNHALIEGMIYAARDAKVNVINMSIGGLPPLNDGNNARAALYNRLIDVYDVQMFISAGNSGAGANTVGDPSVADNVVSVGSYISKQTWQRNYGSDSTEQDNLHGFSSRGPREDGGFKPTLVAPGSAISPVPTWQQGQPVPGTYSLPPGYAQFNGTSMASPQAAGAGALLVSAARQTNTQHFPEQIRTAFSSSTRFIGRYGAYEQGNGLMDVNKAWNLLRANINTPVITSSVPVNTALSDFLATKDVGVGIYDREGVKAGDRFVREYTFTRHTGPDHPLTFRVNWVGNDGTFSSAPTVQLRKGYATKFAVTVNPRTAGIHSAVLNLDSPTTTGVEYQTLNTVVAAEQFGPENGFVVRKGGEIGRNQTTSLFVNVPANTPALKVDLQGGGTAPGAGQIRFVRFHPYGVGTDNNSSLQCYNPPVVPGGGCGTGDPTSRTVNNPTPGVWEIVVEARRTSDSGSAPYVLSAAVLGASVTPSPDTIPSAQAGQPIQRQYTLKNLFGPFVGRGAGSQLGSALISTPSIANGARQEYPLTVTPGSTSLRAKIGGTSDVGADLDLTVLDCTAGPCVTAGTSADGDSEEEVRIANPAAGAWRIVVDGYSVPAGTTTYSYLDVFTNPAFGSVAITDANAQRATGAEWSVPGTVTASTAPAQGRVLAGQVEVRTDANVVVGTGDVIVQSVTP</sequence>
<organism evidence="10 11">
    <name type="scientific">Herbihabitans rhizosphaerae</name>
    <dbReference type="NCBI Taxonomy" id="1872711"/>
    <lineage>
        <taxon>Bacteria</taxon>
        <taxon>Bacillati</taxon>
        <taxon>Actinomycetota</taxon>
        <taxon>Actinomycetes</taxon>
        <taxon>Pseudonocardiales</taxon>
        <taxon>Pseudonocardiaceae</taxon>
        <taxon>Herbihabitans</taxon>
    </lineage>
</organism>
<keyword evidence="3 5" id="KW-0378">Hydrolase</keyword>
<feature type="signal peptide" evidence="8">
    <location>
        <begin position="1"/>
        <end position="34"/>
    </location>
</feature>
<evidence type="ECO:0000313" key="10">
    <source>
        <dbReference type="EMBL" id="RZS44400.1"/>
    </source>
</evidence>
<evidence type="ECO:0000256" key="2">
    <source>
        <dbReference type="ARBA" id="ARBA00022670"/>
    </source>
</evidence>
<dbReference type="InterPro" id="IPR050131">
    <property type="entry name" value="Peptidase_S8_subtilisin-like"/>
</dbReference>
<dbReference type="PROSITE" id="PS00137">
    <property type="entry name" value="SUBTILASE_HIS"/>
    <property type="match status" value="1"/>
</dbReference>
<dbReference type="PRINTS" id="PR00723">
    <property type="entry name" value="SUBTILISIN"/>
</dbReference>
<dbReference type="RefSeq" id="WP_130342090.1">
    <property type="nucleotide sequence ID" value="NZ_SGWQ01000001.1"/>
</dbReference>
<dbReference type="PANTHER" id="PTHR43806">
    <property type="entry name" value="PEPTIDASE S8"/>
    <property type="match status" value="1"/>
</dbReference>
<feature type="active site" description="Charge relay system" evidence="5">
    <location>
        <position position="183"/>
    </location>
</feature>
<feature type="domain" description="Peptidase S8/S53" evidence="9">
    <location>
        <begin position="174"/>
        <end position="586"/>
    </location>
</feature>
<keyword evidence="11" id="KW-1185">Reference proteome</keyword>
<evidence type="ECO:0000256" key="6">
    <source>
        <dbReference type="RuleBase" id="RU003355"/>
    </source>
</evidence>
<feature type="chain" id="PRO_5020563028" evidence="8">
    <location>
        <begin position="35"/>
        <end position="1078"/>
    </location>
</feature>